<dbReference type="Proteomes" id="UP001465976">
    <property type="component" value="Unassembled WGS sequence"/>
</dbReference>
<feature type="compositionally biased region" description="Low complexity" evidence="1">
    <location>
        <begin position="81"/>
        <end position="105"/>
    </location>
</feature>
<feature type="region of interest" description="Disordered" evidence="1">
    <location>
        <begin position="1"/>
        <end position="125"/>
    </location>
</feature>
<feature type="compositionally biased region" description="Pro residues" evidence="1">
    <location>
        <begin position="115"/>
        <end position="124"/>
    </location>
</feature>
<evidence type="ECO:0000313" key="2">
    <source>
        <dbReference type="EMBL" id="KAL0572897.1"/>
    </source>
</evidence>
<evidence type="ECO:0000256" key="1">
    <source>
        <dbReference type="SAM" id="MobiDB-lite"/>
    </source>
</evidence>
<sequence length="150" mass="15737">MSSSQASTSHPLSTPARGLRTVTTTTTAFSPNGELKVQTKTTTTSLFKVDARYPTPVSISSDDSDGEDEHPPLASPPLSPSPSRTRPSPRSSLVSSISSLSLTPPAELSSRAATPPAPEIPPPSAFKALPAARRYYVVTAGIKCGIFTNW</sequence>
<proteinExistence type="predicted"/>
<accession>A0ABR3FCA5</accession>
<protein>
    <submittedName>
        <fullName evidence="2">Uncharacterized protein</fullName>
    </submittedName>
</protein>
<organism evidence="2 3">
    <name type="scientific">Marasmius crinis-equi</name>
    <dbReference type="NCBI Taxonomy" id="585013"/>
    <lineage>
        <taxon>Eukaryota</taxon>
        <taxon>Fungi</taxon>
        <taxon>Dikarya</taxon>
        <taxon>Basidiomycota</taxon>
        <taxon>Agaricomycotina</taxon>
        <taxon>Agaricomycetes</taxon>
        <taxon>Agaricomycetidae</taxon>
        <taxon>Agaricales</taxon>
        <taxon>Marasmiineae</taxon>
        <taxon>Marasmiaceae</taxon>
        <taxon>Marasmius</taxon>
    </lineage>
</organism>
<reference evidence="2 3" key="1">
    <citation type="submission" date="2024-02" db="EMBL/GenBank/DDBJ databases">
        <title>A draft genome for the cacao thread blight pathogen Marasmius crinis-equi.</title>
        <authorList>
            <person name="Cohen S.P."/>
            <person name="Baruah I.K."/>
            <person name="Amoako-Attah I."/>
            <person name="Bukari Y."/>
            <person name="Meinhardt L.W."/>
            <person name="Bailey B.A."/>
        </authorList>
    </citation>
    <scope>NUCLEOTIDE SEQUENCE [LARGE SCALE GENOMIC DNA]</scope>
    <source>
        <strain evidence="2 3">GH-76</strain>
    </source>
</reference>
<gene>
    <name evidence="2" type="ORF">V5O48_009066</name>
</gene>
<comment type="caution">
    <text evidence="2">The sequence shown here is derived from an EMBL/GenBank/DDBJ whole genome shotgun (WGS) entry which is preliminary data.</text>
</comment>
<dbReference type="EMBL" id="JBAHYK010000568">
    <property type="protein sequence ID" value="KAL0572897.1"/>
    <property type="molecule type" value="Genomic_DNA"/>
</dbReference>
<feature type="compositionally biased region" description="Polar residues" evidence="1">
    <location>
        <begin position="1"/>
        <end position="12"/>
    </location>
</feature>
<keyword evidence="3" id="KW-1185">Reference proteome</keyword>
<evidence type="ECO:0000313" key="3">
    <source>
        <dbReference type="Proteomes" id="UP001465976"/>
    </source>
</evidence>
<name>A0ABR3FCA5_9AGAR</name>